<dbReference type="InterPro" id="IPR011711">
    <property type="entry name" value="GntR_C"/>
</dbReference>
<dbReference type="RefSeq" id="WP_276654213.1">
    <property type="nucleotide sequence ID" value="NZ_DOOG01000145.1"/>
</dbReference>
<dbReference type="Gene3D" id="1.20.120.530">
    <property type="entry name" value="GntR ligand-binding domain-like"/>
    <property type="match status" value="1"/>
</dbReference>
<sequence>NRFMDGFQDSISVIFHFHYRWSKKNQVGRNGFAVQEHLEIIDAILRQDQGAATAALERHLETAHQTFLASLQRD</sequence>
<feature type="domain" description="GntR C-terminal" evidence="4">
    <location>
        <begin position="1"/>
        <end position="61"/>
    </location>
</feature>
<protein>
    <submittedName>
        <fullName evidence="5">GntR family transcriptional regulator</fullName>
    </submittedName>
</protein>
<dbReference type="GO" id="GO:0003677">
    <property type="term" value="F:DNA binding"/>
    <property type="evidence" value="ECO:0007669"/>
    <property type="project" value="UniProtKB-KW"/>
</dbReference>
<dbReference type="Proteomes" id="UP000264753">
    <property type="component" value="Unassembled WGS sequence"/>
</dbReference>
<dbReference type="EMBL" id="DOOG01000145">
    <property type="protein sequence ID" value="HBU99673.1"/>
    <property type="molecule type" value="Genomic_DNA"/>
</dbReference>
<accession>A0A358HWW7</accession>
<keyword evidence="3" id="KW-0804">Transcription</keyword>
<dbReference type="SUPFAM" id="SSF48008">
    <property type="entry name" value="GntR ligand-binding domain-like"/>
    <property type="match status" value="1"/>
</dbReference>
<keyword evidence="1" id="KW-0805">Transcription regulation</keyword>
<keyword evidence="2" id="KW-0238">DNA-binding</keyword>
<reference evidence="5 6" key="1">
    <citation type="journal article" date="2018" name="Nat. Biotechnol.">
        <title>A standardized bacterial taxonomy based on genome phylogeny substantially revises the tree of life.</title>
        <authorList>
            <person name="Parks D.H."/>
            <person name="Chuvochina M."/>
            <person name="Waite D.W."/>
            <person name="Rinke C."/>
            <person name="Skarshewski A."/>
            <person name="Chaumeil P.A."/>
            <person name="Hugenholtz P."/>
        </authorList>
    </citation>
    <scope>NUCLEOTIDE SEQUENCE [LARGE SCALE GENOMIC DNA]</scope>
    <source>
        <strain evidence="5">UBA8707</strain>
    </source>
</reference>
<evidence type="ECO:0000313" key="5">
    <source>
        <dbReference type="EMBL" id="HBU99673.1"/>
    </source>
</evidence>
<dbReference type="AlphaFoldDB" id="A0A358HWW7"/>
<proteinExistence type="predicted"/>
<evidence type="ECO:0000313" key="6">
    <source>
        <dbReference type="Proteomes" id="UP000264753"/>
    </source>
</evidence>
<name>A0A358HWW7_9PROT</name>
<dbReference type="Pfam" id="PF07729">
    <property type="entry name" value="FCD"/>
    <property type="match status" value="1"/>
</dbReference>
<organism evidence="5 6">
    <name type="scientific">Thalassospira lucentensis</name>
    <dbReference type="NCBI Taxonomy" id="168935"/>
    <lineage>
        <taxon>Bacteria</taxon>
        <taxon>Pseudomonadati</taxon>
        <taxon>Pseudomonadota</taxon>
        <taxon>Alphaproteobacteria</taxon>
        <taxon>Rhodospirillales</taxon>
        <taxon>Thalassospiraceae</taxon>
        <taxon>Thalassospira</taxon>
    </lineage>
</organism>
<comment type="caution">
    <text evidence="5">The sequence shown here is derived from an EMBL/GenBank/DDBJ whole genome shotgun (WGS) entry which is preliminary data.</text>
</comment>
<evidence type="ECO:0000256" key="3">
    <source>
        <dbReference type="ARBA" id="ARBA00023163"/>
    </source>
</evidence>
<dbReference type="InterPro" id="IPR008920">
    <property type="entry name" value="TF_FadR/GntR_C"/>
</dbReference>
<feature type="non-terminal residue" evidence="5">
    <location>
        <position position="1"/>
    </location>
</feature>
<gene>
    <name evidence="5" type="ORF">DEF21_17465</name>
</gene>
<evidence type="ECO:0000256" key="2">
    <source>
        <dbReference type="ARBA" id="ARBA00023125"/>
    </source>
</evidence>
<evidence type="ECO:0000256" key="1">
    <source>
        <dbReference type="ARBA" id="ARBA00023015"/>
    </source>
</evidence>
<evidence type="ECO:0000259" key="4">
    <source>
        <dbReference type="Pfam" id="PF07729"/>
    </source>
</evidence>